<sequence length="65" mass="7035">MTGDDTAAGDDTSTWARRPGGRLPGDIAARIRAAREAGVEERHIRLILAEAFTTPTTTHTTTRDE</sequence>
<dbReference type="EMBL" id="BAAALD010000121">
    <property type="protein sequence ID" value="GAA1120886.1"/>
    <property type="molecule type" value="Genomic_DNA"/>
</dbReference>
<feature type="compositionally biased region" description="Low complexity" evidence="1">
    <location>
        <begin position="1"/>
        <end position="14"/>
    </location>
</feature>
<evidence type="ECO:0000313" key="2">
    <source>
        <dbReference type="EMBL" id="GAA1120886.1"/>
    </source>
</evidence>
<keyword evidence="3" id="KW-1185">Reference proteome</keyword>
<evidence type="ECO:0000256" key="1">
    <source>
        <dbReference type="SAM" id="MobiDB-lite"/>
    </source>
</evidence>
<dbReference type="Proteomes" id="UP001499987">
    <property type="component" value="Unassembled WGS sequence"/>
</dbReference>
<gene>
    <name evidence="2" type="ORF">GCM10009663_70610</name>
</gene>
<feature type="region of interest" description="Disordered" evidence="1">
    <location>
        <begin position="1"/>
        <end position="24"/>
    </location>
</feature>
<protein>
    <submittedName>
        <fullName evidence="2">Uncharacterized protein</fullName>
    </submittedName>
</protein>
<comment type="caution">
    <text evidence="2">The sequence shown here is derived from an EMBL/GenBank/DDBJ whole genome shotgun (WGS) entry which is preliminary data.</text>
</comment>
<proteinExistence type="predicted"/>
<accession>A0ABP4ESN8</accession>
<organism evidence="2 3">
    <name type="scientific">Kitasatospora arboriphila</name>
    <dbReference type="NCBI Taxonomy" id="258052"/>
    <lineage>
        <taxon>Bacteria</taxon>
        <taxon>Bacillati</taxon>
        <taxon>Actinomycetota</taxon>
        <taxon>Actinomycetes</taxon>
        <taxon>Kitasatosporales</taxon>
        <taxon>Streptomycetaceae</taxon>
        <taxon>Kitasatospora</taxon>
    </lineage>
</organism>
<evidence type="ECO:0000313" key="3">
    <source>
        <dbReference type="Proteomes" id="UP001499987"/>
    </source>
</evidence>
<name>A0ABP4ESN8_9ACTN</name>
<reference evidence="3" key="1">
    <citation type="journal article" date="2019" name="Int. J. Syst. Evol. Microbiol.">
        <title>The Global Catalogue of Microorganisms (GCM) 10K type strain sequencing project: providing services to taxonomists for standard genome sequencing and annotation.</title>
        <authorList>
            <consortium name="The Broad Institute Genomics Platform"/>
            <consortium name="The Broad Institute Genome Sequencing Center for Infectious Disease"/>
            <person name="Wu L."/>
            <person name="Ma J."/>
        </authorList>
    </citation>
    <scope>NUCLEOTIDE SEQUENCE [LARGE SCALE GENOMIC DNA]</scope>
    <source>
        <strain evidence="3">JCM 13002</strain>
    </source>
</reference>
<dbReference type="RefSeq" id="WP_344627830.1">
    <property type="nucleotide sequence ID" value="NZ_BAAALD010000121.1"/>
</dbReference>